<protein>
    <submittedName>
        <fullName evidence="10">Membrane protein</fullName>
    </submittedName>
</protein>
<evidence type="ECO:0000256" key="9">
    <source>
        <dbReference type="SAM" id="Phobius"/>
    </source>
</evidence>
<accession>A0A0E3ZFM1</accession>
<keyword evidence="5 9" id="KW-1133">Transmembrane helix</keyword>
<dbReference type="GO" id="GO:0005254">
    <property type="term" value="F:chloride channel activity"/>
    <property type="evidence" value="ECO:0007669"/>
    <property type="project" value="InterPro"/>
</dbReference>
<name>A0A0E3ZFM1_9BACT</name>
<evidence type="ECO:0000256" key="6">
    <source>
        <dbReference type="ARBA" id="ARBA00023065"/>
    </source>
</evidence>
<dbReference type="Proteomes" id="UP000033109">
    <property type="component" value="Chromosome"/>
</dbReference>
<keyword evidence="3" id="KW-1003">Cell membrane</keyword>
<keyword evidence="7 9" id="KW-0472">Membrane</keyword>
<dbReference type="HOGENOM" id="CLU_029790_4_0_10"/>
<sequence length="304" mass="35098">MLLKTNIPIGYVFGKIKFEVFFVSVYATLIAVEDTFFHFLDLSIPLSVPMVLGTVLSLLLAFKSNQAYDRWWEARIVWGAIVNDSRSLIRQVLCFTEAPYPSEEVTQLVERFTNRQIAWCYSLGMSLRNKMDMRKIEKYLPQEEISFIKKHSNIPNALLELHARDLRHALNEGWLNKYQQVEIDATLTRLTDCMGKCERIKNTVFPVTYTLYTHFSLFFFILLLPFALLEIFGVLEVLMVIAISSAFFLIEKMAIHLQDPFENKPTDTPVTAIARTIEINLKQMIEAKNVPQPVQPVGNSFYVL</sequence>
<evidence type="ECO:0000256" key="3">
    <source>
        <dbReference type="ARBA" id="ARBA00022475"/>
    </source>
</evidence>
<keyword evidence="6" id="KW-0406">Ion transport</keyword>
<keyword evidence="2" id="KW-0813">Transport</keyword>
<feature type="transmembrane region" description="Helical" evidence="9">
    <location>
        <begin position="12"/>
        <end position="32"/>
    </location>
</feature>
<comment type="subcellular location">
    <subcellularLocation>
        <location evidence="1">Cell membrane</location>
        <topology evidence="1">Multi-pass membrane protein</topology>
    </subcellularLocation>
</comment>
<proteinExistence type="inferred from homology"/>
<dbReference type="OrthoDB" id="445589at2"/>
<feature type="transmembrane region" description="Helical" evidence="9">
    <location>
        <begin position="204"/>
        <end position="225"/>
    </location>
</feature>
<feature type="transmembrane region" description="Helical" evidence="9">
    <location>
        <begin position="44"/>
        <end position="62"/>
    </location>
</feature>
<evidence type="ECO:0000256" key="4">
    <source>
        <dbReference type="ARBA" id="ARBA00022692"/>
    </source>
</evidence>
<evidence type="ECO:0000256" key="5">
    <source>
        <dbReference type="ARBA" id="ARBA00022989"/>
    </source>
</evidence>
<dbReference type="PANTHER" id="PTHR33281">
    <property type="entry name" value="UPF0187 PROTEIN YNEE"/>
    <property type="match status" value="1"/>
</dbReference>
<dbReference type="EMBL" id="CP009621">
    <property type="protein sequence ID" value="AKD02964.1"/>
    <property type="molecule type" value="Genomic_DNA"/>
</dbReference>
<dbReference type="PANTHER" id="PTHR33281:SF19">
    <property type="entry name" value="VOLTAGE-DEPENDENT ANION CHANNEL-FORMING PROTEIN YNEE"/>
    <property type="match status" value="1"/>
</dbReference>
<keyword evidence="4 9" id="KW-0812">Transmembrane</keyword>
<evidence type="ECO:0000256" key="2">
    <source>
        <dbReference type="ARBA" id="ARBA00022448"/>
    </source>
</evidence>
<organism evidence="10 11">
    <name type="scientific">Pontibacter korlensis</name>
    <dbReference type="NCBI Taxonomy" id="400092"/>
    <lineage>
        <taxon>Bacteria</taxon>
        <taxon>Pseudomonadati</taxon>
        <taxon>Bacteroidota</taxon>
        <taxon>Cytophagia</taxon>
        <taxon>Cytophagales</taxon>
        <taxon>Hymenobacteraceae</taxon>
        <taxon>Pontibacter</taxon>
    </lineage>
</organism>
<evidence type="ECO:0000256" key="1">
    <source>
        <dbReference type="ARBA" id="ARBA00004651"/>
    </source>
</evidence>
<feature type="transmembrane region" description="Helical" evidence="9">
    <location>
        <begin position="231"/>
        <end position="250"/>
    </location>
</feature>
<dbReference type="PATRIC" id="fig|400092.3.peg.1614"/>
<evidence type="ECO:0000256" key="7">
    <source>
        <dbReference type="ARBA" id="ARBA00023136"/>
    </source>
</evidence>
<evidence type="ECO:0000313" key="11">
    <source>
        <dbReference type="Proteomes" id="UP000033109"/>
    </source>
</evidence>
<reference evidence="10 11" key="1">
    <citation type="journal article" date="2015" name="Sci. Rep.">
        <title>Unraveling adaptation of Pontibacter korlensis to radiation and infertility in desert through complete genome and comparative transcriptomic analysis.</title>
        <authorList>
            <person name="Dai J."/>
            <person name="Dai W."/>
            <person name="Qiu C."/>
            <person name="Yang Z."/>
            <person name="Zhang Y."/>
            <person name="Zhou M."/>
            <person name="Zhang L."/>
            <person name="Fang C."/>
            <person name="Gao Q."/>
            <person name="Yang Q."/>
            <person name="Li X."/>
            <person name="Wang Z."/>
            <person name="Wang Z."/>
            <person name="Jia Z."/>
            <person name="Chen X."/>
        </authorList>
    </citation>
    <scope>NUCLEOTIDE SEQUENCE [LARGE SCALE GENOMIC DNA]</scope>
    <source>
        <strain evidence="10 11">X14-1T</strain>
    </source>
</reference>
<dbReference type="AlphaFoldDB" id="A0A0E3ZFM1"/>
<dbReference type="KEGG" id="pko:PKOR_07275"/>
<comment type="similarity">
    <text evidence="8">Belongs to the anion channel-forming bestrophin (TC 1.A.46) family.</text>
</comment>
<evidence type="ECO:0000313" key="10">
    <source>
        <dbReference type="EMBL" id="AKD02964.1"/>
    </source>
</evidence>
<dbReference type="RefSeq" id="WP_046309983.1">
    <property type="nucleotide sequence ID" value="NZ_CBCSCY010000058.1"/>
</dbReference>
<dbReference type="InterPro" id="IPR044669">
    <property type="entry name" value="YneE/VCCN1/2-like"/>
</dbReference>
<dbReference type="GO" id="GO:0005886">
    <property type="term" value="C:plasma membrane"/>
    <property type="evidence" value="ECO:0007669"/>
    <property type="project" value="UniProtKB-SubCell"/>
</dbReference>
<dbReference type="Pfam" id="PF25539">
    <property type="entry name" value="Bestrophin_2"/>
    <property type="match status" value="1"/>
</dbReference>
<keyword evidence="11" id="KW-1185">Reference proteome</keyword>
<evidence type="ECO:0000256" key="8">
    <source>
        <dbReference type="ARBA" id="ARBA00034708"/>
    </source>
</evidence>
<gene>
    <name evidence="10" type="ORF">PKOR_07275</name>
</gene>